<keyword evidence="5" id="KW-0472">Membrane</keyword>
<evidence type="ECO:0000256" key="2">
    <source>
        <dbReference type="ARBA" id="ARBA00023015"/>
    </source>
</evidence>
<comment type="caution">
    <text evidence="8">The sequence shown here is derived from an EMBL/GenBank/DDBJ whole genome shotgun (WGS) entry which is preliminary data.</text>
</comment>
<dbReference type="PANTHER" id="PTHR43133">
    <property type="entry name" value="RNA POLYMERASE ECF-TYPE SIGMA FACTO"/>
    <property type="match status" value="1"/>
</dbReference>
<feature type="domain" description="RNA polymerase sigma-70 region 2" evidence="6">
    <location>
        <begin position="11"/>
        <end position="76"/>
    </location>
</feature>
<gene>
    <name evidence="8" type="ORF">SDC9_51761</name>
</gene>
<dbReference type="GO" id="GO:0003677">
    <property type="term" value="F:DNA binding"/>
    <property type="evidence" value="ECO:0007669"/>
    <property type="project" value="InterPro"/>
</dbReference>
<proteinExistence type="inferred from homology"/>
<sequence length="198" mass="23641">MPNCDDIAEIYNGYVDDMYTYALYLGFREYDIIDAIQDVFVQLCESGKKMTEITNVKFYLFKSLRNRLIDIYKKENFTISFNKSTQPDALFTDTQNTPEDRVIKVEELEEIEQKIEEMLSLLSPRQREIIYLHFIQEQDYKQVAEIMDINYDNCRKLVYKALSTLRNKYGDTMFIIYFIYLIYKLSTTSFPYPSPLLQ</sequence>
<evidence type="ECO:0000256" key="4">
    <source>
        <dbReference type="ARBA" id="ARBA00023163"/>
    </source>
</evidence>
<evidence type="ECO:0000259" key="6">
    <source>
        <dbReference type="Pfam" id="PF04542"/>
    </source>
</evidence>
<dbReference type="Gene3D" id="1.10.1740.10">
    <property type="match status" value="1"/>
</dbReference>
<dbReference type="InterPro" id="IPR013249">
    <property type="entry name" value="RNA_pol_sigma70_r4_t2"/>
</dbReference>
<keyword evidence="2" id="KW-0805">Transcription regulation</keyword>
<dbReference type="NCBIfam" id="TIGR02937">
    <property type="entry name" value="sigma70-ECF"/>
    <property type="match status" value="1"/>
</dbReference>
<accession>A0A644WPN5</accession>
<dbReference type="InterPro" id="IPR007627">
    <property type="entry name" value="RNA_pol_sigma70_r2"/>
</dbReference>
<dbReference type="SUPFAM" id="SSF88946">
    <property type="entry name" value="Sigma2 domain of RNA polymerase sigma factors"/>
    <property type="match status" value="1"/>
</dbReference>
<dbReference type="Pfam" id="PF04542">
    <property type="entry name" value="Sigma70_r2"/>
    <property type="match status" value="1"/>
</dbReference>
<evidence type="ECO:0000256" key="5">
    <source>
        <dbReference type="SAM" id="Phobius"/>
    </source>
</evidence>
<dbReference type="PANTHER" id="PTHR43133:SF46">
    <property type="entry name" value="RNA POLYMERASE SIGMA-70 FACTOR ECF SUBFAMILY"/>
    <property type="match status" value="1"/>
</dbReference>
<dbReference type="Gene3D" id="1.10.10.10">
    <property type="entry name" value="Winged helix-like DNA-binding domain superfamily/Winged helix DNA-binding domain"/>
    <property type="match status" value="1"/>
</dbReference>
<dbReference type="AlphaFoldDB" id="A0A644WPN5"/>
<keyword evidence="5" id="KW-0812">Transmembrane</keyword>
<dbReference type="InterPro" id="IPR014284">
    <property type="entry name" value="RNA_pol_sigma-70_dom"/>
</dbReference>
<protein>
    <recommendedName>
        <fullName evidence="9">RNA polymerase sigma factor 70 region 4 type 2 domain-containing protein</fullName>
    </recommendedName>
</protein>
<dbReference type="Pfam" id="PF08281">
    <property type="entry name" value="Sigma70_r4_2"/>
    <property type="match status" value="1"/>
</dbReference>
<dbReference type="InterPro" id="IPR036388">
    <property type="entry name" value="WH-like_DNA-bd_sf"/>
</dbReference>
<evidence type="ECO:0000256" key="3">
    <source>
        <dbReference type="ARBA" id="ARBA00023082"/>
    </source>
</evidence>
<feature type="domain" description="RNA polymerase sigma factor 70 region 4 type 2" evidence="7">
    <location>
        <begin position="113"/>
        <end position="165"/>
    </location>
</feature>
<dbReference type="InterPro" id="IPR013324">
    <property type="entry name" value="RNA_pol_sigma_r3/r4-like"/>
</dbReference>
<keyword evidence="5" id="KW-1133">Transmembrane helix</keyword>
<dbReference type="SUPFAM" id="SSF88659">
    <property type="entry name" value="Sigma3 and sigma4 domains of RNA polymerase sigma factors"/>
    <property type="match status" value="1"/>
</dbReference>
<dbReference type="InterPro" id="IPR039425">
    <property type="entry name" value="RNA_pol_sigma-70-like"/>
</dbReference>
<dbReference type="CDD" id="cd06171">
    <property type="entry name" value="Sigma70_r4"/>
    <property type="match status" value="1"/>
</dbReference>
<evidence type="ECO:0000256" key="1">
    <source>
        <dbReference type="ARBA" id="ARBA00010641"/>
    </source>
</evidence>
<evidence type="ECO:0008006" key="9">
    <source>
        <dbReference type="Google" id="ProtNLM"/>
    </source>
</evidence>
<name>A0A644WPN5_9ZZZZ</name>
<evidence type="ECO:0000313" key="8">
    <source>
        <dbReference type="EMBL" id="MPM05471.1"/>
    </source>
</evidence>
<evidence type="ECO:0000259" key="7">
    <source>
        <dbReference type="Pfam" id="PF08281"/>
    </source>
</evidence>
<dbReference type="GO" id="GO:0006352">
    <property type="term" value="P:DNA-templated transcription initiation"/>
    <property type="evidence" value="ECO:0007669"/>
    <property type="project" value="InterPro"/>
</dbReference>
<dbReference type="EMBL" id="VSSQ01001134">
    <property type="protein sequence ID" value="MPM05471.1"/>
    <property type="molecule type" value="Genomic_DNA"/>
</dbReference>
<reference evidence="8" key="1">
    <citation type="submission" date="2019-08" db="EMBL/GenBank/DDBJ databases">
        <authorList>
            <person name="Kucharzyk K."/>
            <person name="Murdoch R.W."/>
            <person name="Higgins S."/>
            <person name="Loffler F."/>
        </authorList>
    </citation>
    <scope>NUCLEOTIDE SEQUENCE</scope>
</reference>
<feature type="transmembrane region" description="Helical" evidence="5">
    <location>
        <begin position="174"/>
        <end position="192"/>
    </location>
</feature>
<organism evidence="8">
    <name type="scientific">bioreactor metagenome</name>
    <dbReference type="NCBI Taxonomy" id="1076179"/>
    <lineage>
        <taxon>unclassified sequences</taxon>
        <taxon>metagenomes</taxon>
        <taxon>ecological metagenomes</taxon>
    </lineage>
</organism>
<dbReference type="GO" id="GO:0016987">
    <property type="term" value="F:sigma factor activity"/>
    <property type="evidence" value="ECO:0007669"/>
    <property type="project" value="UniProtKB-KW"/>
</dbReference>
<keyword evidence="4" id="KW-0804">Transcription</keyword>
<keyword evidence="3" id="KW-0731">Sigma factor</keyword>
<comment type="similarity">
    <text evidence="1">Belongs to the sigma-70 factor family. ECF subfamily.</text>
</comment>
<dbReference type="InterPro" id="IPR013325">
    <property type="entry name" value="RNA_pol_sigma_r2"/>
</dbReference>